<keyword evidence="3" id="KW-0342">GTP-binding</keyword>
<dbReference type="Proteomes" id="UP001519325">
    <property type="component" value="Unassembled WGS sequence"/>
</dbReference>
<feature type="domain" description="Tr-type G" evidence="4">
    <location>
        <begin position="63"/>
        <end position="226"/>
    </location>
</feature>
<keyword evidence="6" id="KW-1185">Reference proteome</keyword>
<name>A0ABS4QHE7_9NOCA</name>
<dbReference type="SUPFAM" id="SSF52540">
    <property type="entry name" value="P-loop containing nucleoside triphosphate hydrolases"/>
    <property type="match status" value="1"/>
</dbReference>
<proteinExistence type="predicted"/>
<keyword evidence="1" id="KW-0547">Nucleotide-binding</keyword>
<dbReference type="PANTHER" id="PTHR43261">
    <property type="entry name" value="TRANSLATION ELONGATION FACTOR G-RELATED"/>
    <property type="match status" value="1"/>
</dbReference>
<sequence>MGTEAVEPLAIRNVILIGDEDGVAGLAHRLRRLSGSPGTSIRWVTDRVEHTLRVAEVSSRSPERSIRVAEGVIAVVDATVGSTPRLEAMLRAADDYQVARLCLVTGLDRPGADFDGCVRAIADIRGAVPLPVHLPLGVGAGFRGVLDLVQPVAENPGGPGRIAAQRHRELVHTVSGQARAMSPGRLRHGIARLTRLGEVVPILCCAAPGVDDLAPLLDAVVRYLPSPMEVCQPEHALDQ</sequence>
<keyword evidence="2" id="KW-0648">Protein biosynthesis</keyword>
<dbReference type="InterPro" id="IPR027417">
    <property type="entry name" value="P-loop_NTPase"/>
</dbReference>
<dbReference type="PANTHER" id="PTHR43261:SF1">
    <property type="entry name" value="RIBOSOME-RELEASING FACTOR 2, MITOCHONDRIAL"/>
    <property type="match status" value="1"/>
</dbReference>
<evidence type="ECO:0000256" key="1">
    <source>
        <dbReference type="ARBA" id="ARBA00022741"/>
    </source>
</evidence>
<evidence type="ECO:0000256" key="3">
    <source>
        <dbReference type="ARBA" id="ARBA00023134"/>
    </source>
</evidence>
<dbReference type="RefSeq" id="WP_209890812.1">
    <property type="nucleotide sequence ID" value="NZ_JAGGMR010000001.1"/>
</dbReference>
<gene>
    <name evidence="5" type="ORF">BJ987_003439</name>
</gene>
<comment type="caution">
    <text evidence="5">The sequence shown here is derived from an EMBL/GenBank/DDBJ whole genome shotgun (WGS) entry which is preliminary data.</text>
</comment>
<protein>
    <submittedName>
        <fullName evidence="5">Elongation factor G</fullName>
    </submittedName>
</protein>
<accession>A0ABS4QHE7</accession>
<keyword evidence="5" id="KW-0251">Elongation factor</keyword>
<organism evidence="5 6">
    <name type="scientific">Nocardia goodfellowii</name>
    <dbReference type="NCBI Taxonomy" id="882446"/>
    <lineage>
        <taxon>Bacteria</taxon>
        <taxon>Bacillati</taxon>
        <taxon>Actinomycetota</taxon>
        <taxon>Actinomycetes</taxon>
        <taxon>Mycobacteriales</taxon>
        <taxon>Nocardiaceae</taxon>
        <taxon>Nocardia</taxon>
    </lineage>
</organism>
<evidence type="ECO:0000259" key="4">
    <source>
        <dbReference type="Pfam" id="PF00009"/>
    </source>
</evidence>
<reference evidence="5 6" key="1">
    <citation type="submission" date="2021-03" db="EMBL/GenBank/DDBJ databases">
        <title>Sequencing the genomes of 1000 actinobacteria strains.</title>
        <authorList>
            <person name="Klenk H.-P."/>
        </authorList>
    </citation>
    <scope>NUCLEOTIDE SEQUENCE [LARGE SCALE GENOMIC DNA]</scope>
    <source>
        <strain evidence="5 6">DSM 45516</strain>
    </source>
</reference>
<evidence type="ECO:0000256" key="2">
    <source>
        <dbReference type="ARBA" id="ARBA00022917"/>
    </source>
</evidence>
<dbReference type="Gene3D" id="3.40.50.300">
    <property type="entry name" value="P-loop containing nucleotide triphosphate hydrolases"/>
    <property type="match status" value="2"/>
</dbReference>
<dbReference type="Pfam" id="PF00009">
    <property type="entry name" value="GTP_EFTU"/>
    <property type="match status" value="1"/>
</dbReference>
<evidence type="ECO:0000313" key="6">
    <source>
        <dbReference type="Proteomes" id="UP001519325"/>
    </source>
</evidence>
<evidence type="ECO:0000313" key="5">
    <source>
        <dbReference type="EMBL" id="MBP2190538.1"/>
    </source>
</evidence>
<dbReference type="EMBL" id="JAGGMR010000001">
    <property type="protein sequence ID" value="MBP2190538.1"/>
    <property type="molecule type" value="Genomic_DNA"/>
</dbReference>
<dbReference type="InterPro" id="IPR000795">
    <property type="entry name" value="T_Tr_GTP-bd_dom"/>
</dbReference>
<dbReference type="GO" id="GO:0003746">
    <property type="term" value="F:translation elongation factor activity"/>
    <property type="evidence" value="ECO:0007669"/>
    <property type="project" value="UniProtKB-KW"/>
</dbReference>